<feature type="transmembrane region" description="Helical" evidence="8">
    <location>
        <begin position="6"/>
        <end position="28"/>
    </location>
</feature>
<dbReference type="Pfam" id="PF13231">
    <property type="entry name" value="PMT_2"/>
    <property type="match status" value="1"/>
</dbReference>
<accession>A0A1G2H0I1</accession>
<keyword evidence="5 8" id="KW-0812">Transmembrane</keyword>
<keyword evidence="6 8" id="KW-1133">Transmembrane helix</keyword>
<feature type="transmembrane region" description="Helical" evidence="8">
    <location>
        <begin position="283"/>
        <end position="301"/>
    </location>
</feature>
<evidence type="ECO:0000256" key="1">
    <source>
        <dbReference type="ARBA" id="ARBA00004651"/>
    </source>
</evidence>
<name>A0A1G2H0I1_9BACT</name>
<keyword evidence="4" id="KW-0808">Transferase</keyword>
<evidence type="ECO:0000259" key="9">
    <source>
        <dbReference type="Pfam" id="PF13231"/>
    </source>
</evidence>
<feature type="transmembrane region" description="Helical" evidence="8">
    <location>
        <begin position="94"/>
        <end position="117"/>
    </location>
</feature>
<dbReference type="GO" id="GO:0009103">
    <property type="term" value="P:lipopolysaccharide biosynthetic process"/>
    <property type="evidence" value="ECO:0007669"/>
    <property type="project" value="UniProtKB-ARBA"/>
</dbReference>
<dbReference type="Proteomes" id="UP000177954">
    <property type="component" value="Unassembled WGS sequence"/>
</dbReference>
<feature type="domain" description="Glycosyltransferase RgtA/B/C/D-like" evidence="9">
    <location>
        <begin position="73"/>
        <end position="229"/>
    </location>
</feature>
<dbReference type="GO" id="GO:0005886">
    <property type="term" value="C:plasma membrane"/>
    <property type="evidence" value="ECO:0007669"/>
    <property type="project" value="UniProtKB-SubCell"/>
</dbReference>
<feature type="transmembrane region" description="Helical" evidence="8">
    <location>
        <begin position="123"/>
        <end position="141"/>
    </location>
</feature>
<evidence type="ECO:0000256" key="3">
    <source>
        <dbReference type="ARBA" id="ARBA00022676"/>
    </source>
</evidence>
<proteinExistence type="predicted"/>
<dbReference type="STRING" id="1802129.A3J04_01405"/>
<evidence type="ECO:0000313" key="11">
    <source>
        <dbReference type="Proteomes" id="UP000177954"/>
    </source>
</evidence>
<dbReference type="InterPro" id="IPR050297">
    <property type="entry name" value="LipidA_mod_glycosyltrf_83"/>
</dbReference>
<feature type="transmembrane region" description="Helical" evidence="8">
    <location>
        <begin position="212"/>
        <end position="232"/>
    </location>
</feature>
<organism evidence="10 11">
    <name type="scientific">Candidatus Ryanbacteria bacterium RIFCSPLOWO2_02_FULL_47_14</name>
    <dbReference type="NCBI Taxonomy" id="1802129"/>
    <lineage>
        <taxon>Bacteria</taxon>
        <taxon>Candidatus Ryaniibacteriota</taxon>
    </lineage>
</organism>
<evidence type="ECO:0000256" key="7">
    <source>
        <dbReference type="ARBA" id="ARBA00023136"/>
    </source>
</evidence>
<dbReference type="EMBL" id="MHNZ01000028">
    <property type="protein sequence ID" value="OGZ55830.1"/>
    <property type="molecule type" value="Genomic_DNA"/>
</dbReference>
<evidence type="ECO:0000256" key="5">
    <source>
        <dbReference type="ARBA" id="ARBA00022692"/>
    </source>
</evidence>
<keyword evidence="2" id="KW-1003">Cell membrane</keyword>
<feature type="transmembrane region" description="Helical" evidence="8">
    <location>
        <begin position="338"/>
        <end position="358"/>
    </location>
</feature>
<protein>
    <recommendedName>
        <fullName evidence="9">Glycosyltransferase RgtA/B/C/D-like domain-containing protein</fullName>
    </recommendedName>
</protein>
<comment type="caution">
    <text evidence="10">The sequence shown here is derived from an EMBL/GenBank/DDBJ whole genome shotgun (WGS) entry which is preliminary data.</text>
</comment>
<gene>
    <name evidence="10" type="ORF">A3J04_01405</name>
</gene>
<reference evidence="10 11" key="1">
    <citation type="journal article" date="2016" name="Nat. Commun.">
        <title>Thousands of microbial genomes shed light on interconnected biogeochemical processes in an aquifer system.</title>
        <authorList>
            <person name="Anantharaman K."/>
            <person name="Brown C.T."/>
            <person name="Hug L.A."/>
            <person name="Sharon I."/>
            <person name="Castelle C.J."/>
            <person name="Probst A.J."/>
            <person name="Thomas B.C."/>
            <person name="Singh A."/>
            <person name="Wilkins M.J."/>
            <person name="Karaoz U."/>
            <person name="Brodie E.L."/>
            <person name="Williams K.H."/>
            <person name="Hubbard S.S."/>
            <person name="Banfield J.F."/>
        </authorList>
    </citation>
    <scope>NUCLEOTIDE SEQUENCE [LARGE SCALE GENOMIC DNA]</scope>
</reference>
<dbReference type="PANTHER" id="PTHR33908">
    <property type="entry name" value="MANNOSYLTRANSFERASE YKCB-RELATED"/>
    <property type="match status" value="1"/>
</dbReference>
<dbReference type="AlphaFoldDB" id="A0A1G2H0I1"/>
<evidence type="ECO:0000256" key="6">
    <source>
        <dbReference type="ARBA" id="ARBA00022989"/>
    </source>
</evidence>
<dbReference type="GO" id="GO:0016763">
    <property type="term" value="F:pentosyltransferase activity"/>
    <property type="evidence" value="ECO:0007669"/>
    <property type="project" value="TreeGrafter"/>
</dbReference>
<feature type="transmembrane region" description="Helical" evidence="8">
    <location>
        <begin position="171"/>
        <end position="200"/>
    </location>
</feature>
<comment type="subcellular location">
    <subcellularLocation>
        <location evidence="1">Cell membrane</location>
        <topology evidence="1">Multi-pass membrane protein</topology>
    </subcellularLocation>
</comment>
<feature type="transmembrane region" description="Helical" evidence="8">
    <location>
        <begin position="313"/>
        <end position="332"/>
    </location>
</feature>
<evidence type="ECO:0000256" key="8">
    <source>
        <dbReference type="SAM" id="Phobius"/>
    </source>
</evidence>
<sequence>MRGRYLFWIVAFGILLRFINLSVGDALFDEVLYGFRAIGPLDYFESKEQPTPLEWLDARQGDVPLWARMSFHDHPPLIFLLQHFAFQIFGETNFGLRFFSAFFGVLSIVLVYGISSILYSRAVGYIAAAFFAFGVNGAYISRIGLQESTAIFFMLLASFLYLRSYKNDNYLIPAGVAAGFAFLTKYTTFVLVPIFFLHLVFTRREYFLNKKLWIAVFLSLLVFSPVIVYNAGLWKNFGHLDFQFSYILGQKPVHWPVAPGKEIGGVSERFSRVIPNLIDTHSWIFLFLFFLTFGGFVFSVWRRRIEAVSMHGFLVAVFLALFGLIVVVGPAWRFLSMFTPWMVIAVSVLLSFIFQEYFRQREKTFFVILVLVLLFEAFYTINSIVMPYPRGFRFWMYAPVRNETFPYGYNELASYLEDELSGKMPKNVFELDYSFLEKQQEKVLRDHFAQKHIPYSAVIIYDNNINKMGQLWVLDRLNIYHAWPVLSTEQYLEYIRAGGYQDIKKTGFERYYFIRPRGVLLTDPRAFTGAGEAFEKNLQRENVQPHVIYNMRGGEAFAVYKF</sequence>
<evidence type="ECO:0000313" key="10">
    <source>
        <dbReference type="EMBL" id="OGZ55830.1"/>
    </source>
</evidence>
<dbReference type="InterPro" id="IPR038731">
    <property type="entry name" value="RgtA/B/C-like"/>
</dbReference>
<keyword evidence="7 8" id="KW-0472">Membrane</keyword>
<feature type="transmembrane region" description="Helical" evidence="8">
    <location>
        <begin position="365"/>
        <end position="386"/>
    </location>
</feature>
<evidence type="ECO:0000256" key="4">
    <source>
        <dbReference type="ARBA" id="ARBA00022679"/>
    </source>
</evidence>
<evidence type="ECO:0000256" key="2">
    <source>
        <dbReference type="ARBA" id="ARBA00022475"/>
    </source>
</evidence>
<keyword evidence="3" id="KW-0328">Glycosyltransferase</keyword>
<dbReference type="PANTHER" id="PTHR33908:SF11">
    <property type="entry name" value="MEMBRANE PROTEIN"/>
    <property type="match status" value="1"/>
</dbReference>